<dbReference type="InterPro" id="IPR050792">
    <property type="entry name" value="ADP-ribosylglycohydrolase"/>
</dbReference>
<dbReference type="RefSeq" id="WP_270679932.1">
    <property type="nucleotide sequence ID" value="NZ_JAQFWP010000051.1"/>
</dbReference>
<feature type="region of interest" description="Disordered" evidence="1">
    <location>
        <begin position="402"/>
        <end position="443"/>
    </location>
</feature>
<dbReference type="SUPFAM" id="SSF53300">
    <property type="entry name" value="vWA-like"/>
    <property type="match status" value="1"/>
</dbReference>
<feature type="domain" description="VWFA" evidence="2">
    <location>
        <begin position="41"/>
        <end position="216"/>
    </location>
</feature>
<dbReference type="Gene3D" id="1.10.4080.10">
    <property type="entry name" value="ADP-ribosylation/Crystallin J1"/>
    <property type="match status" value="1"/>
</dbReference>
<keyword evidence="4" id="KW-1185">Reference proteome</keyword>
<evidence type="ECO:0000259" key="2">
    <source>
        <dbReference type="PROSITE" id="PS50234"/>
    </source>
</evidence>
<name>A0ABT4TRK2_9ACTN</name>
<reference evidence="3" key="1">
    <citation type="submission" date="2023-01" db="EMBL/GenBank/DDBJ databases">
        <title>Draft genome sequence of Nocardiopsis sp. LSu2-4 isolated from halophytes.</title>
        <authorList>
            <person name="Duangmal K."/>
            <person name="Chantavorakit T."/>
        </authorList>
    </citation>
    <scope>NUCLEOTIDE SEQUENCE</scope>
    <source>
        <strain evidence="3">LSu2-4</strain>
    </source>
</reference>
<comment type="caution">
    <text evidence="3">The sequence shown here is derived from an EMBL/GenBank/DDBJ whole genome shotgun (WGS) entry which is preliminary data.</text>
</comment>
<dbReference type="Gene3D" id="3.40.50.410">
    <property type="entry name" value="von Willebrand factor, type A domain"/>
    <property type="match status" value="1"/>
</dbReference>
<evidence type="ECO:0000313" key="4">
    <source>
        <dbReference type="Proteomes" id="UP001165685"/>
    </source>
</evidence>
<dbReference type="InterPro" id="IPR002035">
    <property type="entry name" value="VWF_A"/>
</dbReference>
<dbReference type="SUPFAM" id="SSF101478">
    <property type="entry name" value="ADP-ribosylglycohydrolase"/>
    <property type="match status" value="1"/>
</dbReference>
<gene>
    <name evidence="3" type="ORF">O4U47_22540</name>
</gene>
<feature type="region of interest" description="Disordered" evidence="1">
    <location>
        <begin position="335"/>
        <end position="374"/>
    </location>
</feature>
<dbReference type="SMART" id="SM00327">
    <property type="entry name" value="VWA"/>
    <property type="match status" value="1"/>
</dbReference>
<dbReference type="EMBL" id="JAQFWP010000051">
    <property type="protein sequence ID" value="MDA2807302.1"/>
    <property type="molecule type" value="Genomic_DNA"/>
</dbReference>
<sequence length="729" mass="76094">MHVSALLEFDAVPLDTGDEVAVLLDITAPERDEGEERPPSTLQVVLDRSGSMHAGGRLSGAVRALTSLVDRLDPADRFGVVVFSDQAQALVPAGPLTDKATVKERIRALRAGGSTDLSSGLMRGVQEARRASGDQGATLLLVSDGHANQGVTDPARLAEIARTAYGSGVATTTVGYGLGYDEALLGAVADGGAGDALFAEDPDTAVGLLQGEVDHLLAKTAQAASLRVRSGPHVRSVELLGGLPADRLPDGDIVVELGDFYSGERRRLLMRLDVAGIPDPGPASVAALEVTYVDPSELDTYTVTMPVPVNVVPGDEAARRIADPAVSTEKAYQKAQEAKRRASEALRRGDRGAAAAELESARQELHTRAGDAPEDMARQVADQVAELDLLARSARTDDAARAAKATYMSGHSQSRKRGSRQQAYGDGLPFPPNVAAPGGRTSRRHLESSLLGLAVGDGFGDRHFSPAVARNAGKELPPAPWRWTDDTLMACSIADVLLRSGHVDPDALARSFAEHFDSGRKYGAATLELLERVRQGEHWKGLAEAQFSGGGSWGNGAAMRVAPLGAYFAGDLARARDEAARSARVTHTHEEGVAGAVAVAVAASAAAGIPDTTGEQLLEAAIEHTPGGQVREGLIQARNLMQAPSDTAARSLGTGSRVSAPDTVPFAVWSAATRMDDFGATVRTCAEAGGDRDTTSAIAGGIAAARTGAEGIPAEWRARVEPLPEWVGR</sequence>
<dbReference type="InterPro" id="IPR036705">
    <property type="entry name" value="Ribosyl_crysJ1_sf"/>
</dbReference>
<organism evidence="3 4">
    <name type="scientific">Nocardiopsis suaedae</name>
    <dbReference type="NCBI Taxonomy" id="3018444"/>
    <lineage>
        <taxon>Bacteria</taxon>
        <taxon>Bacillati</taxon>
        <taxon>Actinomycetota</taxon>
        <taxon>Actinomycetes</taxon>
        <taxon>Streptosporangiales</taxon>
        <taxon>Nocardiopsidaceae</taxon>
        <taxon>Nocardiopsis</taxon>
    </lineage>
</organism>
<proteinExistence type="predicted"/>
<dbReference type="PANTHER" id="PTHR16222">
    <property type="entry name" value="ADP-RIBOSYLGLYCOHYDROLASE"/>
    <property type="match status" value="1"/>
</dbReference>
<dbReference type="Pfam" id="PF03747">
    <property type="entry name" value="ADP_ribosyl_GH"/>
    <property type="match status" value="1"/>
</dbReference>
<dbReference type="Pfam" id="PF00092">
    <property type="entry name" value="VWA"/>
    <property type="match status" value="1"/>
</dbReference>
<dbReference type="InterPro" id="IPR005502">
    <property type="entry name" value="Ribosyl_crysJ1"/>
</dbReference>
<feature type="compositionally biased region" description="Basic and acidic residues" evidence="1">
    <location>
        <begin position="359"/>
        <end position="374"/>
    </location>
</feature>
<accession>A0ABT4TRK2</accession>
<evidence type="ECO:0000313" key="3">
    <source>
        <dbReference type="EMBL" id="MDA2807302.1"/>
    </source>
</evidence>
<dbReference type="InterPro" id="IPR036465">
    <property type="entry name" value="vWFA_dom_sf"/>
</dbReference>
<evidence type="ECO:0000256" key="1">
    <source>
        <dbReference type="SAM" id="MobiDB-lite"/>
    </source>
</evidence>
<dbReference type="PANTHER" id="PTHR16222:SF12">
    <property type="entry name" value="ADP-RIBOSYLGLYCOHYDROLASE-RELATED"/>
    <property type="match status" value="1"/>
</dbReference>
<dbReference type="PROSITE" id="PS50234">
    <property type="entry name" value="VWFA"/>
    <property type="match status" value="1"/>
</dbReference>
<feature type="compositionally biased region" description="Basic and acidic residues" evidence="1">
    <location>
        <begin position="336"/>
        <end position="351"/>
    </location>
</feature>
<protein>
    <submittedName>
        <fullName evidence="3">ADP-ribosylglycohydrolase family protein</fullName>
    </submittedName>
</protein>
<dbReference type="Proteomes" id="UP001165685">
    <property type="component" value="Unassembled WGS sequence"/>
</dbReference>